<dbReference type="Gene3D" id="2.60.120.380">
    <property type="match status" value="2"/>
</dbReference>
<dbReference type="RefSeq" id="WP_192506945.1">
    <property type="nucleotide sequence ID" value="NZ_AQGV01000012.1"/>
</dbReference>
<organism evidence="5 6">
    <name type="scientific">Pseudoalteromonas aurantia 208</name>
    <dbReference type="NCBI Taxonomy" id="1314867"/>
    <lineage>
        <taxon>Bacteria</taxon>
        <taxon>Pseudomonadati</taxon>
        <taxon>Pseudomonadota</taxon>
        <taxon>Gammaproteobacteria</taxon>
        <taxon>Alteromonadales</taxon>
        <taxon>Pseudoalteromonadaceae</taxon>
        <taxon>Pseudoalteromonas</taxon>
    </lineage>
</organism>
<dbReference type="Gene3D" id="2.60.40.380">
    <property type="entry name" value="Purple acid phosphatase-like, N-terminal"/>
    <property type="match status" value="1"/>
</dbReference>
<dbReference type="InterPro" id="IPR007280">
    <property type="entry name" value="Peptidase_C_arc/bac"/>
</dbReference>
<name>A0ABR9E974_9GAMM</name>
<evidence type="ECO:0000313" key="5">
    <source>
        <dbReference type="EMBL" id="MBE0367521.1"/>
    </source>
</evidence>
<proteinExistence type="predicted"/>
<dbReference type="EMBL" id="AQGV01000012">
    <property type="protein sequence ID" value="MBE0367521.1"/>
    <property type="molecule type" value="Genomic_DNA"/>
</dbReference>
<keyword evidence="1 2" id="KW-0732">Signal</keyword>
<accession>A0ABR9E974</accession>
<feature type="domain" description="Peptidase C-terminal archaeal/bacterial" evidence="4">
    <location>
        <begin position="469"/>
        <end position="537"/>
    </location>
</feature>
<dbReference type="Pfam" id="PF00149">
    <property type="entry name" value="Metallophos"/>
    <property type="match status" value="1"/>
</dbReference>
<dbReference type="Pfam" id="PF04151">
    <property type="entry name" value="PPC"/>
    <property type="match status" value="2"/>
</dbReference>
<dbReference type="InterPro" id="IPR004843">
    <property type="entry name" value="Calcineurin-like_PHP"/>
</dbReference>
<comment type="caution">
    <text evidence="5">The sequence shown here is derived from an EMBL/GenBank/DDBJ whole genome shotgun (WGS) entry which is preliminary data.</text>
</comment>
<dbReference type="InterPro" id="IPR008963">
    <property type="entry name" value="Purple_acid_Pase-like_N"/>
</dbReference>
<dbReference type="SUPFAM" id="SSF89260">
    <property type="entry name" value="Collagen-binding domain"/>
    <property type="match status" value="1"/>
</dbReference>
<feature type="chain" id="PRO_5045282657" description="Phosphohydrolase" evidence="2">
    <location>
        <begin position="22"/>
        <end position="657"/>
    </location>
</feature>
<feature type="domain" description="Peptidase C-terminal archaeal/bacterial" evidence="4">
    <location>
        <begin position="579"/>
        <end position="643"/>
    </location>
</feature>
<dbReference type="InterPro" id="IPR029052">
    <property type="entry name" value="Metallo-depent_PP-like"/>
</dbReference>
<evidence type="ECO:0000259" key="4">
    <source>
        <dbReference type="Pfam" id="PF04151"/>
    </source>
</evidence>
<evidence type="ECO:0000313" key="6">
    <source>
        <dbReference type="Proteomes" id="UP000615755"/>
    </source>
</evidence>
<protein>
    <recommendedName>
        <fullName evidence="7">Phosphohydrolase</fullName>
    </recommendedName>
</protein>
<dbReference type="SUPFAM" id="SSF56300">
    <property type="entry name" value="Metallo-dependent phosphatases"/>
    <property type="match status" value="1"/>
</dbReference>
<dbReference type="SUPFAM" id="SSF49363">
    <property type="entry name" value="Purple acid phosphatase, N-terminal domain"/>
    <property type="match status" value="1"/>
</dbReference>
<keyword evidence="6" id="KW-1185">Reference proteome</keyword>
<feature type="domain" description="Calcineurin-like phosphoesterase" evidence="3">
    <location>
        <begin position="141"/>
        <end position="318"/>
    </location>
</feature>
<evidence type="ECO:0000259" key="3">
    <source>
        <dbReference type="Pfam" id="PF00149"/>
    </source>
</evidence>
<evidence type="ECO:0008006" key="7">
    <source>
        <dbReference type="Google" id="ProtNLM"/>
    </source>
</evidence>
<gene>
    <name evidence="5" type="ORF">PAUR_a0890</name>
</gene>
<evidence type="ECO:0000256" key="2">
    <source>
        <dbReference type="SAM" id="SignalP"/>
    </source>
</evidence>
<evidence type="ECO:0000256" key="1">
    <source>
        <dbReference type="ARBA" id="ARBA00022729"/>
    </source>
</evidence>
<feature type="signal peptide" evidence="2">
    <location>
        <begin position="1"/>
        <end position="21"/>
    </location>
</feature>
<sequence length="657" mass="71852">MNRSILALMIGLTLASSSVHAGSQYHRLVWDANPSQQATIGFSPTSGSNHYVKYGVSTNEQTWQNKSVLASHTFASSLQSQFVTLTGLPENSNVYYRVCDSEGCAERLWFKTAPTTSSGFTVVAGGDTRTGWTNRRKGNELIAKIRPLFIMHGGDYTNANSSSEMKEYLKDWQLTFSTDQIDGISYKRIYPFVATHGNHEDDNYKTLCQVFGIDFNQDGSCTSSDTYGAFNVSQLLRVYTLNSQYKNSGWSSYATAMNNWLTQDLTARGSSAKWRVAQYHKPMYPHYSGKSDNTILHTWWAQNFYDKKMNLVVESDTHINKITQALKPSGNNFVKTTTGGTIYVGEGSWGAPARSANDPKSWTIDLASIQQFKVMSVTSSNLTVRTAQFDSTASTLSKAQRDADPLALPANINWWYASGLGEDLVLKQSASGLSIIDNMTDPVDPPTAETPLTNNTPLNGLNGNKGGQAYYVLDVPTGVKTLSFKTSGGTGDADMYVKFANKPTSTSYDCRPYKSGNNETCEISSIQAGKYYVMLSGYAPYANVTLVANYDSSTTPPDNGGSQQWPNLGADKGQWIYKTLTLPTGVTTLTVDSAAGSGDADLYVRFGSKPTTSSYDCRPYKEGNTESCVLSNPQAGEWHIALRAYSTFSGVNVAANY</sequence>
<reference evidence="5 6" key="1">
    <citation type="submission" date="2015-03" db="EMBL/GenBank/DDBJ databases">
        <title>Genome sequence of Pseudoalteromonas aurantia.</title>
        <authorList>
            <person name="Xie B.-B."/>
            <person name="Rong J.-C."/>
            <person name="Qin Q.-L."/>
            <person name="Zhang Y.-Z."/>
        </authorList>
    </citation>
    <scope>NUCLEOTIDE SEQUENCE [LARGE SCALE GENOMIC DNA]</scope>
    <source>
        <strain evidence="5 6">208</strain>
    </source>
</reference>
<dbReference type="Gene3D" id="3.60.21.10">
    <property type="match status" value="1"/>
</dbReference>
<dbReference type="Proteomes" id="UP000615755">
    <property type="component" value="Unassembled WGS sequence"/>
</dbReference>